<dbReference type="Pfam" id="PF00002">
    <property type="entry name" value="7tm_2"/>
    <property type="match status" value="1"/>
</dbReference>
<gene>
    <name evidence="6" type="ORF">OS493_032794</name>
</gene>
<evidence type="ECO:0000313" key="6">
    <source>
        <dbReference type="EMBL" id="KAJ7376739.1"/>
    </source>
</evidence>
<dbReference type="EMBL" id="MU826391">
    <property type="protein sequence ID" value="KAJ7376739.1"/>
    <property type="molecule type" value="Genomic_DNA"/>
</dbReference>
<evidence type="ECO:0000256" key="3">
    <source>
        <dbReference type="ARBA" id="ARBA00022989"/>
    </source>
</evidence>
<keyword evidence="7" id="KW-1185">Reference proteome</keyword>
<evidence type="ECO:0000256" key="1">
    <source>
        <dbReference type="ARBA" id="ARBA00004141"/>
    </source>
</evidence>
<evidence type="ECO:0000256" key="4">
    <source>
        <dbReference type="ARBA" id="ARBA00023136"/>
    </source>
</evidence>
<dbReference type="GO" id="GO:0004930">
    <property type="term" value="F:G protein-coupled receptor activity"/>
    <property type="evidence" value="ECO:0007669"/>
    <property type="project" value="InterPro"/>
</dbReference>
<comment type="caution">
    <text evidence="6">The sequence shown here is derived from an EMBL/GenBank/DDBJ whole genome shotgun (WGS) entry which is preliminary data.</text>
</comment>
<comment type="subcellular location">
    <subcellularLocation>
        <location evidence="1">Membrane</location>
        <topology evidence="1">Multi-pass membrane protein</topology>
    </subcellularLocation>
</comment>
<dbReference type="Proteomes" id="UP001163046">
    <property type="component" value="Unassembled WGS sequence"/>
</dbReference>
<dbReference type="InterPro" id="IPR000832">
    <property type="entry name" value="GPCR_2_secretin-like"/>
</dbReference>
<evidence type="ECO:0000256" key="5">
    <source>
        <dbReference type="SAM" id="Phobius"/>
    </source>
</evidence>
<keyword evidence="3 5" id="KW-1133">Transmembrane helix</keyword>
<keyword evidence="4 5" id="KW-0472">Membrane</keyword>
<evidence type="ECO:0000256" key="2">
    <source>
        <dbReference type="ARBA" id="ARBA00022692"/>
    </source>
</evidence>
<protein>
    <submittedName>
        <fullName evidence="6">Uncharacterized protein</fullName>
    </submittedName>
</protein>
<organism evidence="6 7">
    <name type="scientific">Desmophyllum pertusum</name>
    <dbReference type="NCBI Taxonomy" id="174260"/>
    <lineage>
        <taxon>Eukaryota</taxon>
        <taxon>Metazoa</taxon>
        <taxon>Cnidaria</taxon>
        <taxon>Anthozoa</taxon>
        <taxon>Hexacorallia</taxon>
        <taxon>Scleractinia</taxon>
        <taxon>Caryophylliina</taxon>
        <taxon>Caryophylliidae</taxon>
        <taxon>Desmophyllum</taxon>
    </lineage>
</organism>
<accession>A0A9X0CX67</accession>
<proteinExistence type="predicted"/>
<dbReference type="Gene3D" id="1.20.1070.10">
    <property type="entry name" value="Rhodopsin 7-helix transmembrane proteins"/>
    <property type="match status" value="1"/>
</dbReference>
<dbReference type="AlphaFoldDB" id="A0A9X0CX67"/>
<sequence length="75" mass="8356">MELVLLCVSIAAAIISLILLTIIRVQESERLFVHKNLLLSIGLGNLVYVLDKTLFSSRNEHHVICLCGYDHPAVL</sequence>
<name>A0A9X0CX67_9CNID</name>
<keyword evidence="2 5" id="KW-0812">Transmembrane</keyword>
<dbReference type="OrthoDB" id="16753at2759"/>
<dbReference type="GO" id="GO:0016020">
    <property type="term" value="C:membrane"/>
    <property type="evidence" value="ECO:0007669"/>
    <property type="project" value="UniProtKB-SubCell"/>
</dbReference>
<reference evidence="6" key="1">
    <citation type="submission" date="2023-01" db="EMBL/GenBank/DDBJ databases">
        <title>Genome assembly of the deep-sea coral Lophelia pertusa.</title>
        <authorList>
            <person name="Herrera S."/>
            <person name="Cordes E."/>
        </authorList>
    </citation>
    <scope>NUCLEOTIDE SEQUENCE</scope>
    <source>
        <strain evidence="6">USNM1676648</strain>
        <tissue evidence="6">Polyp</tissue>
    </source>
</reference>
<feature type="transmembrane region" description="Helical" evidence="5">
    <location>
        <begin position="5"/>
        <end position="25"/>
    </location>
</feature>
<evidence type="ECO:0000313" key="7">
    <source>
        <dbReference type="Proteomes" id="UP001163046"/>
    </source>
</evidence>